<dbReference type="Pfam" id="PF00035">
    <property type="entry name" value="dsrm"/>
    <property type="match status" value="2"/>
</dbReference>
<keyword evidence="7" id="KW-1185">Reference proteome</keyword>
<evidence type="ECO:0000256" key="3">
    <source>
        <dbReference type="SAM" id="MobiDB-lite"/>
    </source>
</evidence>
<sequence>MSITKKDILGWCDDLHTLKGCVSQFQSSINSIIARAPSKHQFELLEKDLESRNPNQPLAEKAKSLLYTPQAKVGIRLKELYNDDRLPLLALINKVNFKSQNADKWVSYLLDYSPPKDIGKEEFNLIKKGVVRRIEPTYPGSEYPPTLPPIDPVNGQQILNKVLTDKSFRQPSDYLESANADDFSQRHNAKYALRGQKILECCVMDLVDEKFPTLHEDDLYLLSYKLVSPTILTKFALGYNLVSELNYSVTMNGLEIESKLKILSNLFLAYIAGLVPSKRDKHPHIPSEFTYNYEEIKAWLRKLYKPIMEEFHSKHNPMEIFYKNELEFLFGKDEIIYSGIENEFSIVIEVKLGDDVLGVGTSSSKEEAINKAAEQAFRNKEKIDKILLERQEIERERELERKQNLNNQEEEYEPTFESDSPSHKVDSESTTPTITNATTIPPQQKSYLPPPPPPGANAYAPPLPPGRTPNASTMGQSTPQPQPYTIQPAFAPLNAFAKKNLHELLQSKRLVPVYKYSRNNSEHTVTVVVDGLVLAQATDVHKKVAGQRAAMLALGNNEILRILFEKKDQETKLEAEKETSLTPENEPSTATPTIIPSSIPQAPPSLPKSPSFAAPGLPNIPNVPRFQ</sequence>
<organism evidence="6 7">
    <name type="scientific">[Candida] anglica</name>
    <dbReference type="NCBI Taxonomy" id="148631"/>
    <lineage>
        <taxon>Eukaryota</taxon>
        <taxon>Fungi</taxon>
        <taxon>Dikarya</taxon>
        <taxon>Ascomycota</taxon>
        <taxon>Saccharomycotina</taxon>
        <taxon>Pichiomycetes</taxon>
        <taxon>Debaryomycetaceae</taxon>
        <taxon>Kurtzmaniella</taxon>
    </lineage>
</organism>
<name>A0ABP0E649_9ASCO</name>
<feature type="domain" description="DRBM" evidence="4">
    <location>
        <begin position="303"/>
        <end position="382"/>
    </location>
</feature>
<keyword evidence="1 2" id="KW-0694">RNA-binding</keyword>
<dbReference type="SUPFAM" id="SSF54768">
    <property type="entry name" value="dsRNA-binding domain-like"/>
    <property type="match status" value="2"/>
</dbReference>
<proteinExistence type="predicted"/>
<dbReference type="Proteomes" id="UP001497600">
    <property type="component" value="Chromosome A"/>
</dbReference>
<evidence type="ECO:0000259" key="5">
    <source>
        <dbReference type="PROSITE" id="PS50142"/>
    </source>
</evidence>
<dbReference type="InterPro" id="IPR040540">
    <property type="entry name" value="RNase_3_N"/>
</dbReference>
<feature type="compositionally biased region" description="Polar residues" evidence="3">
    <location>
        <begin position="469"/>
        <end position="485"/>
    </location>
</feature>
<dbReference type="PROSITE" id="PS50142">
    <property type="entry name" value="RNASE_3_2"/>
    <property type="match status" value="1"/>
</dbReference>
<dbReference type="Gene3D" id="1.10.1520.10">
    <property type="entry name" value="Ribonuclease III domain"/>
    <property type="match status" value="1"/>
</dbReference>
<dbReference type="PROSITE" id="PS50137">
    <property type="entry name" value="DS_RBD"/>
    <property type="match status" value="2"/>
</dbReference>
<feature type="domain" description="RNase III" evidence="5">
    <location>
        <begin position="153"/>
        <end position="279"/>
    </location>
</feature>
<dbReference type="CDD" id="cd00593">
    <property type="entry name" value="RIBOc"/>
    <property type="match status" value="1"/>
</dbReference>
<dbReference type="InterPro" id="IPR014720">
    <property type="entry name" value="dsRBD_dom"/>
</dbReference>
<evidence type="ECO:0000256" key="2">
    <source>
        <dbReference type="PROSITE-ProRule" id="PRU00266"/>
    </source>
</evidence>
<feature type="region of interest" description="Disordered" evidence="3">
    <location>
        <begin position="571"/>
        <end position="627"/>
    </location>
</feature>
<dbReference type="InterPro" id="IPR000999">
    <property type="entry name" value="RNase_III_dom"/>
</dbReference>
<feature type="compositionally biased region" description="Low complexity" evidence="3">
    <location>
        <begin position="587"/>
        <end position="600"/>
    </location>
</feature>
<accession>A0ABP0E649</accession>
<feature type="compositionally biased region" description="Pro residues" evidence="3">
    <location>
        <begin position="448"/>
        <end position="467"/>
    </location>
</feature>
<dbReference type="Pfam" id="PF18497">
    <property type="entry name" value="RNase_3_N"/>
    <property type="match status" value="1"/>
</dbReference>
<gene>
    <name evidence="6" type="ORF">CAAN4_A08218</name>
</gene>
<evidence type="ECO:0008006" key="8">
    <source>
        <dbReference type="Google" id="ProtNLM"/>
    </source>
</evidence>
<dbReference type="SMART" id="SM00358">
    <property type="entry name" value="DSRM"/>
    <property type="match status" value="2"/>
</dbReference>
<protein>
    <recommendedName>
        <fullName evidence="8">RNase III domain-containing protein</fullName>
    </recommendedName>
</protein>
<dbReference type="EMBL" id="OZ004253">
    <property type="protein sequence ID" value="CAK7893643.1"/>
    <property type="molecule type" value="Genomic_DNA"/>
</dbReference>
<feature type="compositionally biased region" description="Low complexity" evidence="3">
    <location>
        <begin position="430"/>
        <end position="447"/>
    </location>
</feature>
<feature type="region of interest" description="Disordered" evidence="3">
    <location>
        <begin position="399"/>
        <end position="486"/>
    </location>
</feature>
<dbReference type="SUPFAM" id="SSF69065">
    <property type="entry name" value="RNase III domain-like"/>
    <property type="match status" value="1"/>
</dbReference>
<evidence type="ECO:0000313" key="6">
    <source>
        <dbReference type="EMBL" id="CAK7893643.1"/>
    </source>
</evidence>
<evidence type="ECO:0000259" key="4">
    <source>
        <dbReference type="PROSITE" id="PS50137"/>
    </source>
</evidence>
<evidence type="ECO:0000313" key="7">
    <source>
        <dbReference type="Proteomes" id="UP001497600"/>
    </source>
</evidence>
<feature type="domain" description="DRBM" evidence="4">
    <location>
        <begin position="496"/>
        <end position="554"/>
    </location>
</feature>
<dbReference type="Gene3D" id="3.30.160.20">
    <property type="match status" value="2"/>
</dbReference>
<reference evidence="6 7" key="1">
    <citation type="submission" date="2024-01" db="EMBL/GenBank/DDBJ databases">
        <authorList>
            <consortium name="Genoscope - CEA"/>
            <person name="William W."/>
        </authorList>
    </citation>
    <scope>NUCLEOTIDE SEQUENCE [LARGE SCALE GENOMIC DNA]</scope>
    <source>
        <strain evidence="6 7">29B2s-10</strain>
    </source>
</reference>
<evidence type="ECO:0000256" key="1">
    <source>
        <dbReference type="ARBA" id="ARBA00022884"/>
    </source>
</evidence>
<dbReference type="InterPro" id="IPR036389">
    <property type="entry name" value="RNase_III_sf"/>
</dbReference>